<organism evidence="2 3">
    <name type="scientific">Brachionus calyciflorus</name>
    <dbReference type="NCBI Taxonomy" id="104777"/>
    <lineage>
        <taxon>Eukaryota</taxon>
        <taxon>Metazoa</taxon>
        <taxon>Spiralia</taxon>
        <taxon>Gnathifera</taxon>
        <taxon>Rotifera</taxon>
        <taxon>Eurotatoria</taxon>
        <taxon>Monogononta</taxon>
        <taxon>Pseudotrocha</taxon>
        <taxon>Ploima</taxon>
        <taxon>Brachionidae</taxon>
        <taxon>Brachionus</taxon>
    </lineage>
</organism>
<dbReference type="SUPFAM" id="SSF141673">
    <property type="entry name" value="MOSC N-terminal domain-like"/>
    <property type="match status" value="1"/>
</dbReference>
<dbReference type="AlphaFoldDB" id="A0A814P3D9"/>
<dbReference type="OrthoDB" id="17255at2759"/>
<dbReference type="Pfam" id="PF03476">
    <property type="entry name" value="MOSC_N"/>
    <property type="match status" value="1"/>
</dbReference>
<sequence length="112" mass="12862">MSVENLPVLSKIFIYPVKSLPGIELDQALISKDGVMHPVNKNVIDRKWMIVDSNRSFISQRKFPKMALIKQRVDGENLVLSAPNKTDVKFSTLFKGEKVKCRLWSDYLDCYS</sequence>
<evidence type="ECO:0000313" key="2">
    <source>
        <dbReference type="EMBL" id="CAF1100216.1"/>
    </source>
</evidence>
<protein>
    <recommendedName>
        <fullName evidence="1">Molybdenum cofactor sulfurase middle domain-containing protein</fullName>
    </recommendedName>
</protein>
<gene>
    <name evidence="2" type="ORF">OXX778_LOCUS21111</name>
</gene>
<comment type="caution">
    <text evidence="2">The sequence shown here is derived from an EMBL/GenBank/DDBJ whole genome shotgun (WGS) entry which is preliminary data.</text>
</comment>
<accession>A0A814P3D9</accession>
<dbReference type="Proteomes" id="UP000663879">
    <property type="component" value="Unassembled WGS sequence"/>
</dbReference>
<feature type="domain" description="Molybdenum cofactor sulfurase middle" evidence="1">
    <location>
        <begin position="8"/>
        <end position="109"/>
    </location>
</feature>
<evidence type="ECO:0000313" key="3">
    <source>
        <dbReference type="Proteomes" id="UP000663879"/>
    </source>
</evidence>
<feature type="non-terminal residue" evidence="2">
    <location>
        <position position="112"/>
    </location>
</feature>
<proteinExistence type="predicted"/>
<evidence type="ECO:0000259" key="1">
    <source>
        <dbReference type="Pfam" id="PF03476"/>
    </source>
</evidence>
<name>A0A814P3D9_9BILA</name>
<dbReference type="InterPro" id="IPR005303">
    <property type="entry name" value="MOCOS_middle"/>
</dbReference>
<keyword evidence="3" id="KW-1185">Reference proteome</keyword>
<reference evidence="2" key="1">
    <citation type="submission" date="2021-02" db="EMBL/GenBank/DDBJ databases">
        <authorList>
            <person name="Nowell W R."/>
        </authorList>
    </citation>
    <scope>NUCLEOTIDE SEQUENCE</scope>
    <source>
        <strain evidence="2">Ploen Becks lab</strain>
    </source>
</reference>
<dbReference type="EMBL" id="CAJNOC010007507">
    <property type="protein sequence ID" value="CAF1100216.1"/>
    <property type="molecule type" value="Genomic_DNA"/>
</dbReference>